<comment type="function">
    <text evidence="6">Bidirectionally degrades single-stranded DNA into large acid-insoluble oligonucleotides, which are then degraded further into small acid-soluble oligonucleotides.</text>
</comment>
<keyword evidence="3 6" id="KW-0540">Nuclease</keyword>
<dbReference type="GO" id="GO:0005829">
    <property type="term" value="C:cytosol"/>
    <property type="evidence" value="ECO:0007669"/>
    <property type="project" value="TreeGrafter"/>
</dbReference>
<comment type="subunit">
    <text evidence="6">Heterooligomer composed of large and small subunits.</text>
</comment>
<evidence type="ECO:0000256" key="1">
    <source>
        <dbReference type="ARBA" id="ARBA00009998"/>
    </source>
</evidence>
<comment type="subcellular location">
    <subcellularLocation>
        <location evidence="6">Cytoplasm</location>
    </subcellularLocation>
</comment>
<dbReference type="EMBL" id="MTEI01000001">
    <property type="protein sequence ID" value="OQW89823.1"/>
    <property type="molecule type" value="Genomic_DNA"/>
</dbReference>
<dbReference type="HAMAP" id="MF_00337">
    <property type="entry name" value="Exonuc_7_S"/>
    <property type="match status" value="1"/>
</dbReference>
<dbReference type="Pfam" id="PF02609">
    <property type="entry name" value="Exonuc_VII_S"/>
    <property type="match status" value="1"/>
</dbReference>
<protein>
    <recommendedName>
        <fullName evidence="6">Exodeoxyribonuclease 7 small subunit</fullName>
        <ecNumber evidence="6">3.1.11.6</ecNumber>
    </recommendedName>
    <alternativeName>
        <fullName evidence="6">Exodeoxyribonuclease VII small subunit</fullName>
        <shortName evidence="6">Exonuclease VII small subunit</shortName>
    </alternativeName>
</protein>
<dbReference type="PANTHER" id="PTHR34137:SF1">
    <property type="entry name" value="EXODEOXYRIBONUCLEASE 7 SMALL SUBUNIT"/>
    <property type="match status" value="1"/>
</dbReference>
<dbReference type="SUPFAM" id="SSF116842">
    <property type="entry name" value="XseB-like"/>
    <property type="match status" value="1"/>
</dbReference>
<evidence type="ECO:0000256" key="3">
    <source>
        <dbReference type="ARBA" id="ARBA00022722"/>
    </source>
</evidence>
<dbReference type="InterPro" id="IPR037004">
    <property type="entry name" value="Exonuc_VII_ssu_sf"/>
</dbReference>
<gene>
    <name evidence="6" type="primary">xseB</name>
    <name evidence="7" type="ORF">BWK72_00815</name>
</gene>
<evidence type="ECO:0000256" key="2">
    <source>
        <dbReference type="ARBA" id="ARBA00022490"/>
    </source>
</evidence>
<keyword evidence="2 6" id="KW-0963">Cytoplasm</keyword>
<dbReference type="EC" id="3.1.11.6" evidence="6"/>
<dbReference type="Proteomes" id="UP000192505">
    <property type="component" value="Unassembled WGS sequence"/>
</dbReference>
<dbReference type="AlphaFoldDB" id="A0A1W9KYK0"/>
<organism evidence="7 8">
    <name type="scientific">Rhodoferax ferrireducens</name>
    <dbReference type="NCBI Taxonomy" id="192843"/>
    <lineage>
        <taxon>Bacteria</taxon>
        <taxon>Pseudomonadati</taxon>
        <taxon>Pseudomonadota</taxon>
        <taxon>Betaproteobacteria</taxon>
        <taxon>Burkholderiales</taxon>
        <taxon>Comamonadaceae</taxon>
        <taxon>Rhodoferax</taxon>
    </lineage>
</organism>
<reference evidence="7 8" key="1">
    <citation type="submission" date="2017-01" db="EMBL/GenBank/DDBJ databases">
        <title>Novel large sulfur bacteria in the metagenomes of groundwater-fed chemosynthetic microbial mats in the Lake Huron basin.</title>
        <authorList>
            <person name="Sharrar A.M."/>
            <person name="Flood B.E."/>
            <person name="Bailey J.V."/>
            <person name="Jones D.S."/>
            <person name="Biddanda B."/>
            <person name="Ruberg S.A."/>
            <person name="Marcus D.N."/>
            <person name="Dick G.J."/>
        </authorList>
    </citation>
    <scope>NUCLEOTIDE SEQUENCE [LARGE SCALE GENOMIC DNA]</scope>
    <source>
        <strain evidence="7">A7</strain>
    </source>
</reference>
<dbReference type="InterPro" id="IPR003761">
    <property type="entry name" value="Exonuc_VII_S"/>
</dbReference>
<accession>A0A1W9KYK0</accession>
<proteinExistence type="inferred from homology"/>
<evidence type="ECO:0000256" key="4">
    <source>
        <dbReference type="ARBA" id="ARBA00022801"/>
    </source>
</evidence>
<dbReference type="GO" id="GO:0006308">
    <property type="term" value="P:DNA catabolic process"/>
    <property type="evidence" value="ECO:0007669"/>
    <property type="project" value="UniProtKB-UniRule"/>
</dbReference>
<comment type="similarity">
    <text evidence="1 6">Belongs to the XseB family.</text>
</comment>
<comment type="catalytic activity">
    <reaction evidence="6">
        <text>Exonucleolytic cleavage in either 5'- to 3'- or 3'- to 5'-direction to yield nucleoside 5'-phosphates.</text>
        <dbReference type="EC" id="3.1.11.6"/>
    </reaction>
</comment>
<keyword evidence="4 6" id="KW-0378">Hydrolase</keyword>
<evidence type="ECO:0000313" key="8">
    <source>
        <dbReference type="Proteomes" id="UP000192505"/>
    </source>
</evidence>
<dbReference type="PANTHER" id="PTHR34137">
    <property type="entry name" value="EXODEOXYRIBONUCLEASE 7 SMALL SUBUNIT"/>
    <property type="match status" value="1"/>
</dbReference>
<dbReference type="GO" id="GO:0008855">
    <property type="term" value="F:exodeoxyribonuclease VII activity"/>
    <property type="evidence" value="ECO:0007669"/>
    <property type="project" value="UniProtKB-UniRule"/>
</dbReference>
<evidence type="ECO:0000256" key="5">
    <source>
        <dbReference type="ARBA" id="ARBA00022839"/>
    </source>
</evidence>
<dbReference type="GO" id="GO:0009318">
    <property type="term" value="C:exodeoxyribonuclease VII complex"/>
    <property type="evidence" value="ECO:0007669"/>
    <property type="project" value="UniProtKB-UniRule"/>
</dbReference>
<name>A0A1W9KYK0_9BURK</name>
<comment type="caution">
    <text evidence="7">The sequence shown here is derived from an EMBL/GenBank/DDBJ whole genome shotgun (WGS) entry which is preliminary data.</text>
</comment>
<dbReference type="NCBIfam" id="TIGR01280">
    <property type="entry name" value="xseB"/>
    <property type="match status" value="1"/>
</dbReference>
<dbReference type="Gene3D" id="1.10.287.1040">
    <property type="entry name" value="Exonuclease VII, small subunit"/>
    <property type="match status" value="1"/>
</dbReference>
<evidence type="ECO:0000256" key="6">
    <source>
        <dbReference type="HAMAP-Rule" id="MF_00337"/>
    </source>
</evidence>
<sequence>MATASKHGPAPPVSYEAALQELEQLVAKLESGDMPLEQLLTQYQRGAELMAFCRARLEAVEAQVKVLDLGVLKTWTSDER</sequence>
<evidence type="ECO:0000313" key="7">
    <source>
        <dbReference type="EMBL" id="OQW89823.1"/>
    </source>
</evidence>
<keyword evidence="5 6" id="KW-0269">Exonuclease</keyword>